<evidence type="ECO:0000313" key="2">
    <source>
        <dbReference type="Proteomes" id="UP001162992"/>
    </source>
</evidence>
<sequence>MSSSSTCETGPMRGHDLINTLLPDECLVEIFKHLDGQAKDRNACSLVCKRWKRIDSATRDTIQIRASDCPDSCISVLVRRFTDLRNIFFDERLPLHPTFQNFLRGFRQAKNSSRSARCPKQVQAGSNTEDTESSEYGLHNLSDKGLSLLGEGCPKLERISLVWCSAVTNHGFAALAQHCQNLKILDLQGCFVGDQGLQAVGALCKNLEDVTLRFCAGITDVGVVFLATCLGQSLKAFGIAACARVTDIALEAIGVNCSYLERLALDSESFKDAGVHAIAKGCALLRFLQLQCVNVTAEALQAVESCCPYLETLALFSFQKFCNGSFSTIGNGSKNIKILILNDCNFISDSSLVAVASGCSDLTQLEVNCCHNVSSAGVGAIGRSCGKLEELVLKYSQKIGNEALLEIGRGCLHLQTLVLVDCTAIGDESICNIAEGCQNLRKLHVRRCYQVGDQGLAEIGKKCKMLTDLSLRFCDRIGSKSLIAIGQGCKMLKYLNISGCHRVGDDGINAVAKGCPLLLHLDISVCKNVGDSGITAISAGCLHLREIILSHCRNVTDVALSFLVKNCLKLELCHMVFCPSITSWGVATVISGCTNIQKVLVENSKITARTRRRGSAVLTELCMEL</sequence>
<evidence type="ECO:0000313" key="1">
    <source>
        <dbReference type="EMBL" id="KAJ7531412.1"/>
    </source>
</evidence>
<name>A0ACC2BP29_DIPCM</name>
<reference evidence="2" key="1">
    <citation type="journal article" date="2024" name="Proc. Natl. Acad. Sci. U.S.A.">
        <title>Extraordinary preservation of gene collinearity over three hundred million years revealed in homosporous lycophytes.</title>
        <authorList>
            <person name="Li C."/>
            <person name="Wickell D."/>
            <person name="Kuo L.Y."/>
            <person name="Chen X."/>
            <person name="Nie B."/>
            <person name="Liao X."/>
            <person name="Peng D."/>
            <person name="Ji J."/>
            <person name="Jenkins J."/>
            <person name="Williams M."/>
            <person name="Shu S."/>
            <person name="Plott C."/>
            <person name="Barry K."/>
            <person name="Rajasekar S."/>
            <person name="Grimwood J."/>
            <person name="Han X."/>
            <person name="Sun S."/>
            <person name="Hou Z."/>
            <person name="He W."/>
            <person name="Dai G."/>
            <person name="Sun C."/>
            <person name="Schmutz J."/>
            <person name="Leebens-Mack J.H."/>
            <person name="Li F.W."/>
            <person name="Wang L."/>
        </authorList>
    </citation>
    <scope>NUCLEOTIDE SEQUENCE [LARGE SCALE GENOMIC DNA]</scope>
    <source>
        <strain evidence="2">cv. PW_Plant_1</strain>
    </source>
</reference>
<keyword evidence="2" id="KW-1185">Reference proteome</keyword>
<proteinExistence type="predicted"/>
<accession>A0ACC2BP29</accession>
<comment type="caution">
    <text evidence="1">The sequence shown here is derived from an EMBL/GenBank/DDBJ whole genome shotgun (WGS) entry which is preliminary data.</text>
</comment>
<dbReference type="Proteomes" id="UP001162992">
    <property type="component" value="Chromosome 14"/>
</dbReference>
<gene>
    <name evidence="1" type="ORF">O6H91_14G042700</name>
</gene>
<protein>
    <submittedName>
        <fullName evidence="1">Uncharacterized protein</fullName>
    </submittedName>
</protein>
<organism evidence="1 2">
    <name type="scientific">Diphasiastrum complanatum</name>
    <name type="common">Issler's clubmoss</name>
    <name type="synonym">Lycopodium complanatum</name>
    <dbReference type="NCBI Taxonomy" id="34168"/>
    <lineage>
        <taxon>Eukaryota</taxon>
        <taxon>Viridiplantae</taxon>
        <taxon>Streptophyta</taxon>
        <taxon>Embryophyta</taxon>
        <taxon>Tracheophyta</taxon>
        <taxon>Lycopodiopsida</taxon>
        <taxon>Lycopodiales</taxon>
        <taxon>Lycopodiaceae</taxon>
        <taxon>Lycopodioideae</taxon>
        <taxon>Diphasiastrum</taxon>
    </lineage>
</organism>
<dbReference type="EMBL" id="CM055105">
    <property type="protein sequence ID" value="KAJ7531412.1"/>
    <property type="molecule type" value="Genomic_DNA"/>
</dbReference>